<evidence type="ECO:0000313" key="13">
    <source>
        <dbReference type="EMBL" id="TLF42668.1"/>
    </source>
</evidence>
<dbReference type="PIRSF" id="PIRSF006268">
    <property type="entry name" value="ApbE"/>
    <property type="match status" value="1"/>
</dbReference>
<evidence type="ECO:0000256" key="9">
    <source>
        <dbReference type="ARBA" id="ARBA00048540"/>
    </source>
</evidence>
<dbReference type="Pfam" id="PF02424">
    <property type="entry name" value="ApbE"/>
    <property type="match status" value="1"/>
</dbReference>
<dbReference type="GO" id="GO:0016740">
    <property type="term" value="F:transferase activity"/>
    <property type="evidence" value="ECO:0007669"/>
    <property type="project" value="UniProtKB-UniRule"/>
</dbReference>
<dbReference type="OrthoDB" id="9778595at2"/>
<dbReference type="EC" id="2.7.1.180" evidence="1 10"/>
<organism evidence="13 14">
    <name type="scientific">Maribacter aurantiacus</name>
    <dbReference type="NCBI Taxonomy" id="1882343"/>
    <lineage>
        <taxon>Bacteria</taxon>
        <taxon>Pseudomonadati</taxon>
        <taxon>Bacteroidota</taxon>
        <taxon>Flavobacteriia</taxon>
        <taxon>Flavobacteriales</taxon>
        <taxon>Flavobacteriaceae</taxon>
        <taxon>Maribacter</taxon>
    </lineage>
</organism>
<protein>
    <recommendedName>
        <fullName evidence="2 10">FAD:protein FMN transferase</fullName>
        <ecNumber evidence="1 10">2.7.1.180</ecNumber>
    </recommendedName>
    <alternativeName>
        <fullName evidence="8 10">Flavin transferase</fullName>
    </alternativeName>
</protein>
<dbReference type="PANTHER" id="PTHR30040">
    <property type="entry name" value="THIAMINE BIOSYNTHESIS LIPOPROTEIN APBE"/>
    <property type="match status" value="1"/>
</dbReference>
<comment type="function">
    <text evidence="12">Flavin transferase that catalyzes the transfer of the FMN moiety of FAD and its covalent binding to the hydroxyl group of a threonine residue in a target flavoprotein.</text>
</comment>
<feature type="binding site" evidence="11">
    <location>
        <position position="281"/>
    </location>
    <ligand>
        <name>Mg(2+)</name>
        <dbReference type="ChEBI" id="CHEBI:18420"/>
    </ligand>
</feature>
<dbReference type="GO" id="GO:0005886">
    <property type="term" value="C:plasma membrane"/>
    <property type="evidence" value="ECO:0007669"/>
    <property type="project" value="UniProtKB-SubCell"/>
</dbReference>
<evidence type="ECO:0000256" key="5">
    <source>
        <dbReference type="ARBA" id="ARBA00022723"/>
    </source>
</evidence>
<dbReference type="AlphaFoldDB" id="A0A5R8LZ49"/>
<name>A0A5R8LZ49_9FLAO</name>
<keyword evidence="7 10" id="KW-0460">Magnesium</keyword>
<dbReference type="PANTHER" id="PTHR30040:SF2">
    <property type="entry name" value="FAD:PROTEIN FMN TRANSFERASE"/>
    <property type="match status" value="1"/>
</dbReference>
<dbReference type="Proteomes" id="UP000308382">
    <property type="component" value="Unassembled WGS sequence"/>
</dbReference>
<evidence type="ECO:0000256" key="12">
    <source>
        <dbReference type="RuleBase" id="RU363002"/>
    </source>
</evidence>
<comment type="catalytic activity">
    <reaction evidence="9 10 12">
        <text>L-threonyl-[protein] + FAD = FMN-L-threonyl-[protein] + AMP + H(+)</text>
        <dbReference type="Rhea" id="RHEA:36847"/>
        <dbReference type="Rhea" id="RHEA-COMP:11060"/>
        <dbReference type="Rhea" id="RHEA-COMP:11061"/>
        <dbReference type="ChEBI" id="CHEBI:15378"/>
        <dbReference type="ChEBI" id="CHEBI:30013"/>
        <dbReference type="ChEBI" id="CHEBI:57692"/>
        <dbReference type="ChEBI" id="CHEBI:74257"/>
        <dbReference type="ChEBI" id="CHEBI:456215"/>
        <dbReference type="EC" id="2.7.1.180"/>
    </reaction>
</comment>
<keyword evidence="3 10" id="KW-0285">Flavoprotein</keyword>
<keyword evidence="12" id="KW-0997">Cell inner membrane</keyword>
<evidence type="ECO:0000256" key="8">
    <source>
        <dbReference type="ARBA" id="ARBA00031306"/>
    </source>
</evidence>
<evidence type="ECO:0000256" key="2">
    <source>
        <dbReference type="ARBA" id="ARBA00016337"/>
    </source>
</evidence>
<comment type="cofactor">
    <cofactor evidence="11">
        <name>Mg(2+)</name>
        <dbReference type="ChEBI" id="CHEBI:18420"/>
    </cofactor>
    <cofactor evidence="11">
        <name>Mn(2+)</name>
        <dbReference type="ChEBI" id="CHEBI:29035"/>
    </cofactor>
    <text evidence="11">Magnesium. Can also use manganese.</text>
</comment>
<sequence length="332" mass="37062">MGKWMCLAGVLLLFSCRGGIVRNQTRGEALGTTYNIIYLGNEKLDFQAEIDSVFTAVNKSLSTYIPDSDISRINRGDSLVVVDQMFQEVFELSRKVHKQTKGYFDPTVGTLVNAWGFGPGQQISMDSLTVDSLLQYVGFNKVSISPQNRVIKQNPNIYFDFNAIAKGYAIDRLAVMLDKKGIENYLVEVGGEVVAKGINLEKEKPWVVGIDDPQAEMGRRMKLLINMSDRALASSGNYRKYRVDSISGKKYVHTIDPITGYTKNSNTLGVTILANDCATADAYATAFMAMDLHEAFKVINYNKDLEAYIIYLDEKGVTQEFLTKGFKELLVE</sequence>
<evidence type="ECO:0000256" key="11">
    <source>
        <dbReference type="PIRSR" id="PIRSR006268-2"/>
    </source>
</evidence>
<keyword evidence="12" id="KW-1003">Cell membrane</keyword>
<dbReference type="InterPro" id="IPR024932">
    <property type="entry name" value="ApbE"/>
</dbReference>
<evidence type="ECO:0000256" key="6">
    <source>
        <dbReference type="ARBA" id="ARBA00022827"/>
    </source>
</evidence>
<accession>A0A5R8LZ49</accession>
<reference evidence="13 14" key="1">
    <citation type="journal article" date="2017" name="Int. J. Syst. Evol. Microbiol.">
        <title>Maripseudobacter aurantiacus gen. nov., sp. nov., a novel member of the family Flavobacteriaceae isolated from a sedimentation basin.</title>
        <authorList>
            <person name="Chen C."/>
            <person name="Su Y."/>
            <person name="Tao T."/>
            <person name="Fu G."/>
            <person name="Zhang C."/>
            <person name="Sun C."/>
            <person name="Zhang X."/>
            <person name="Wu M."/>
        </authorList>
    </citation>
    <scope>NUCLEOTIDE SEQUENCE [LARGE SCALE GENOMIC DNA]</scope>
    <source>
        <strain evidence="14">CDA4</strain>
    </source>
</reference>
<comment type="caution">
    <text evidence="13">The sequence shown here is derived from an EMBL/GenBank/DDBJ whole genome shotgun (WGS) entry which is preliminary data.</text>
</comment>
<comment type="similarity">
    <text evidence="10 12">Belongs to the ApbE family.</text>
</comment>
<evidence type="ECO:0000313" key="14">
    <source>
        <dbReference type="Proteomes" id="UP000308382"/>
    </source>
</evidence>
<dbReference type="InterPro" id="IPR003374">
    <property type="entry name" value="ApbE-like_sf"/>
</dbReference>
<dbReference type="GO" id="GO:0046872">
    <property type="term" value="F:metal ion binding"/>
    <property type="evidence" value="ECO:0007669"/>
    <property type="project" value="UniProtKB-UniRule"/>
</dbReference>
<keyword evidence="5 10" id="KW-0479">Metal-binding</keyword>
<keyword evidence="12" id="KW-0449">Lipoprotein</keyword>
<dbReference type="RefSeq" id="WP_138259382.1">
    <property type="nucleotide sequence ID" value="NZ_VBUK01000011.1"/>
</dbReference>
<feature type="binding site" evidence="11">
    <location>
        <position position="285"/>
    </location>
    <ligand>
        <name>Mg(2+)</name>
        <dbReference type="ChEBI" id="CHEBI:18420"/>
    </ligand>
</feature>
<proteinExistence type="inferred from homology"/>
<keyword evidence="14" id="KW-1185">Reference proteome</keyword>
<gene>
    <name evidence="13" type="ORF">FEK29_15680</name>
</gene>
<evidence type="ECO:0000256" key="1">
    <source>
        <dbReference type="ARBA" id="ARBA00011955"/>
    </source>
</evidence>
<evidence type="ECO:0000256" key="10">
    <source>
        <dbReference type="PIRNR" id="PIRNR006268"/>
    </source>
</evidence>
<dbReference type="Gene3D" id="3.10.520.10">
    <property type="entry name" value="ApbE-like domains"/>
    <property type="match status" value="1"/>
</dbReference>
<dbReference type="SUPFAM" id="SSF143631">
    <property type="entry name" value="ApbE-like"/>
    <property type="match status" value="1"/>
</dbReference>
<dbReference type="PROSITE" id="PS51257">
    <property type="entry name" value="PROKAR_LIPOPROTEIN"/>
    <property type="match status" value="1"/>
</dbReference>
<comment type="subcellular location">
    <subcellularLocation>
        <location evidence="12">Cell inner membrane</location>
        <topology evidence="12">Lipid-anchor</topology>
        <orientation evidence="12">Periplasmic side</orientation>
    </subcellularLocation>
</comment>
<evidence type="ECO:0000256" key="4">
    <source>
        <dbReference type="ARBA" id="ARBA00022679"/>
    </source>
</evidence>
<dbReference type="EMBL" id="VBUK01000011">
    <property type="protein sequence ID" value="TLF42668.1"/>
    <property type="molecule type" value="Genomic_DNA"/>
</dbReference>
<keyword evidence="6 10" id="KW-0274">FAD</keyword>
<feature type="binding site" evidence="11">
    <location>
        <position position="163"/>
    </location>
    <ligand>
        <name>Mg(2+)</name>
        <dbReference type="ChEBI" id="CHEBI:18420"/>
    </ligand>
</feature>
<keyword evidence="12" id="KW-0472">Membrane</keyword>
<evidence type="ECO:0000256" key="3">
    <source>
        <dbReference type="ARBA" id="ARBA00022630"/>
    </source>
</evidence>
<keyword evidence="4 10" id="KW-0808">Transferase</keyword>
<evidence type="ECO:0000256" key="7">
    <source>
        <dbReference type="ARBA" id="ARBA00022842"/>
    </source>
</evidence>